<evidence type="ECO:0000313" key="2">
    <source>
        <dbReference type="Proteomes" id="UP000007148"/>
    </source>
</evidence>
<dbReference type="Proteomes" id="UP000007148">
    <property type="component" value="Unassembled WGS sequence"/>
</dbReference>
<comment type="caution">
    <text evidence="1">The sequence shown here is derived from an EMBL/GenBank/DDBJ whole genome shotgun (WGS) entry which is preliminary data.</text>
</comment>
<dbReference type="OrthoDB" id="3136995at2759"/>
<accession>G4TMF2</accession>
<proteinExistence type="predicted"/>
<organism evidence="1 2">
    <name type="scientific">Serendipita indica (strain DSM 11827)</name>
    <name type="common">Root endophyte fungus</name>
    <name type="synonym">Piriformospora indica</name>
    <dbReference type="NCBI Taxonomy" id="1109443"/>
    <lineage>
        <taxon>Eukaryota</taxon>
        <taxon>Fungi</taxon>
        <taxon>Dikarya</taxon>
        <taxon>Basidiomycota</taxon>
        <taxon>Agaricomycotina</taxon>
        <taxon>Agaricomycetes</taxon>
        <taxon>Sebacinales</taxon>
        <taxon>Serendipitaceae</taxon>
        <taxon>Serendipita</taxon>
    </lineage>
</organism>
<dbReference type="InParanoid" id="G4TMF2"/>
<protein>
    <submittedName>
        <fullName evidence="1">Uncharacterized protein</fullName>
    </submittedName>
</protein>
<dbReference type="HOGENOM" id="CLU_628689_0_0_1"/>
<reference evidence="1 2" key="1">
    <citation type="journal article" date="2011" name="PLoS Pathog.">
        <title>Endophytic Life Strategies Decoded by Genome and Transcriptome Analyses of the Mutualistic Root Symbiont Piriformospora indica.</title>
        <authorList>
            <person name="Zuccaro A."/>
            <person name="Lahrmann U."/>
            <person name="Guldener U."/>
            <person name="Langen G."/>
            <person name="Pfiffi S."/>
            <person name="Biedenkopf D."/>
            <person name="Wong P."/>
            <person name="Samans B."/>
            <person name="Grimm C."/>
            <person name="Basiewicz M."/>
            <person name="Murat C."/>
            <person name="Martin F."/>
            <person name="Kogel K.H."/>
        </authorList>
    </citation>
    <scope>NUCLEOTIDE SEQUENCE [LARGE SCALE GENOMIC DNA]</scope>
    <source>
        <strain evidence="1 2">DSM 11827</strain>
    </source>
</reference>
<dbReference type="AlphaFoldDB" id="G4TMF2"/>
<name>G4TMF2_SERID</name>
<evidence type="ECO:0000313" key="1">
    <source>
        <dbReference type="EMBL" id="CCA72487.1"/>
    </source>
</evidence>
<keyword evidence="2" id="KW-1185">Reference proteome</keyword>
<sequence>MAEALRPASFPSPNIVPDSDELFAELWEARMLYPYASAERLRQYILERCREWEVSLKRVKKMIKDHPYLQTIPLGSSSPASDDGHDQPVEVALQRTMDKEALRVLLYELTKRENTFLDYVHDEAARMWMPTRCEFVMMAAGIKPACLIWSGVSDDGDDPQYGSDFAKVCLWMTTVWIRTVESLKNLPHIDARLKTWLTSVSDNTIEHSITTGWLVYSSSTSPLAHRMVVDRVFHHPEEYPRPPTHPKSPFPRRLDTQSHFLLPRGLSAFNASAYVYEDFRDGRSLLTSFMFAAPFDAERVIRWFHDFVELMQGVMVGTLNLVVLPCPDGRPMEHVGLNQLQRVTFVTGGGREWNVFPYEPLSLTMAEAYQGLRDELAPKFGLNHFSMTKKARSFMFIPWNTTQDECELRCESNGRWQILEPKHDKRRGRSRRKSVK</sequence>
<dbReference type="EMBL" id="CAFZ01000167">
    <property type="protein sequence ID" value="CCA72487.1"/>
    <property type="molecule type" value="Genomic_DNA"/>
</dbReference>
<gene>
    <name evidence="1" type="ORF">PIIN_06422</name>
</gene>